<evidence type="ECO:0000256" key="6">
    <source>
        <dbReference type="ARBA" id="ARBA00022741"/>
    </source>
</evidence>
<name>D0LUL4_HALO1</name>
<dbReference type="CDD" id="cd00483">
    <property type="entry name" value="HPPK"/>
    <property type="match status" value="1"/>
</dbReference>
<dbReference type="InterPro" id="IPR000550">
    <property type="entry name" value="Hppk"/>
</dbReference>
<dbReference type="UniPathway" id="UPA00077">
    <property type="reaction ID" value="UER00155"/>
</dbReference>
<comment type="similarity">
    <text evidence="2">Belongs to the HPPK family.</text>
</comment>
<dbReference type="GO" id="GO:0046656">
    <property type="term" value="P:folic acid biosynthetic process"/>
    <property type="evidence" value="ECO:0007669"/>
    <property type="project" value="UniProtKB-KW"/>
</dbReference>
<dbReference type="KEGG" id="hoh:Hoch_6873"/>
<evidence type="ECO:0000256" key="8">
    <source>
        <dbReference type="ARBA" id="ARBA00022840"/>
    </source>
</evidence>
<evidence type="ECO:0000256" key="3">
    <source>
        <dbReference type="ARBA" id="ARBA00013253"/>
    </source>
</evidence>
<gene>
    <name evidence="14" type="ordered locus">Hoch_6873</name>
</gene>
<reference evidence="14 15" key="1">
    <citation type="journal article" date="2010" name="Stand. Genomic Sci.">
        <title>Complete genome sequence of Haliangium ochraceum type strain (SMP-2).</title>
        <authorList>
            <consortium name="US DOE Joint Genome Institute (JGI-PGF)"/>
            <person name="Ivanova N."/>
            <person name="Daum C."/>
            <person name="Lang E."/>
            <person name="Abt B."/>
            <person name="Kopitz M."/>
            <person name="Saunders E."/>
            <person name="Lapidus A."/>
            <person name="Lucas S."/>
            <person name="Glavina Del Rio T."/>
            <person name="Nolan M."/>
            <person name="Tice H."/>
            <person name="Copeland A."/>
            <person name="Cheng J.F."/>
            <person name="Chen F."/>
            <person name="Bruce D."/>
            <person name="Goodwin L."/>
            <person name="Pitluck S."/>
            <person name="Mavromatis K."/>
            <person name="Pati A."/>
            <person name="Mikhailova N."/>
            <person name="Chen A."/>
            <person name="Palaniappan K."/>
            <person name="Land M."/>
            <person name="Hauser L."/>
            <person name="Chang Y.J."/>
            <person name="Jeffries C.D."/>
            <person name="Detter J.C."/>
            <person name="Brettin T."/>
            <person name="Rohde M."/>
            <person name="Goker M."/>
            <person name="Bristow J."/>
            <person name="Markowitz V."/>
            <person name="Eisen J.A."/>
            <person name="Hugenholtz P."/>
            <person name="Kyrpides N.C."/>
            <person name="Klenk H.P."/>
        </authorList>
    </citation>
    <scope>NUCLEOTIDE SEQUENCE [LARGE SCALE GENOMIC DNA]</scope>
    <source>
        <strain evidence="15">DSM 14365 / CIP 107738 / JCM 11303 / AJ 13395 / SMP-2</strain>
    </source>
</reference>
<evidence type="ECO:0000256" key="12">
    <source>
        <dbReference type="ARBA" id="ARBA00033413"/>
    </source>
</evidence>
<evidence type="ECO:0000313" key="15">
    <source>
        <dbReference type="Proteomes" id="UP000001880"/>
    </source>
</evidence>
<keyword evidence="15" id="KW-1185">Reference proteome</keyword>
<comment type="function">
    <text evidence="10">Catalyzes the transfer of pyrophosphate from adenosine triphosphate (ATP) to 6-hydroxymethyl-7,8-dihydropterin, an enzymatic step in folate biosynthesis pathway.</text>
</comment>
<dbReference type="RefSeq" id="WP_012831929.1">
    <property type="nucleotide sequence ID" value="NC_013440.1"/>
</dbReference>
<evidence type="ECO:0000256" key="5">
    <source>
        <dbReference type="ARBA" id="ARBA00022679"/>
    </source>
</evidence>
<accession>D0LUL4</accession>
<evidence type="ECO:0000256" key="7">
    <source>
        <dbReference type="ARBA" id="ARBA00022777"/>
    </source>
</evidence>
<keyword evidence="9" id="KW-0289">Folate biosynthesis</keyword>
<comment type="pathway">
    <text evidence="1">Cofactor biosynthesis; tetrahydrofolate biosynthesis; 2-amino-4-hydroxy-6-hydroxymethyl-7,8-dihydropteridine diphosphate from 7,8-dihydroneopterin triphosphate: step 4/4.</text>
</comment>
<sequence>MTKDEIFIGMGGNLGGPEVVLTRFRHAARALHARLGSTRTRVSAVYWTAPVGPVQAQARFLNAALACMPERALAPGSVLELLLALEREHGRDRVHGVPQGPRTLDLDLLFVGAQALDEAGPPRLLLPHPRVSERAFALQPLADLQGLDWDLPGFGQTVGACLEAPAVRAQRAELRPYPDAIGAVP</sequence>
<dbReference type="eggNOG" id="COG0801">
    <property type="taxonomic scope" value="Bacteria"/>
</dbReference>
<keyword evidence="5" id="KW-0808">Transferase</keyword>
<evidence type="ECO:0000256" key="1">
    <source>
        <dbReference type="ARBA" id="ARBA00005051"/>
    </source>
</evidence>
<dbReference type="STRING" id="502025.Hoch_6873"/>
<dbReference type="NCBIfam" id="TIGR01498">
    <property type="entry name" value="folK"/>
    <property type="match status" value="1"/>
</dbReference>
<evidence type="ECO:0000256" key="10">
    <source>
        <dbReference type="ARBA" id="ARBA00029409"/>
    </source>
</evidence>
<keyword evidence="8" id="KW-0067">ATP-binding</keyword>
<dbReference type="SUPFAM" id="SSF55083">
    <property type="entry name" value="6-hydroxymethyl-7,8-dihydropterin pyrophosphokinase, HPPK"/>
    <property type="match status" value="1"/>
</dbReference>
<evidence type="ECO:0000256" key="9">
    <source>
        <dbReference type="ARBA" id="ARBA00022909"/>
    </source>
</evidence>
<proteinExistence type="inferred from homology"/>
<keyword evidence="6" id="KW-0547">Nucleotide-binding</keyword>
<dbReference type="AlphaFoldDB" id="D0LUL4"/>
<dbReference type="Gene3D" id="3.30.70.560">
    <property type="entry name" value="7,8-Dihydro-6-hydroxymethylpterin-pyrophosphokinase HPPK"/>
    <property type="match status" value="1"/>
</dbReference>
<dbReference type="PANTHER" id="PTHR43071:SF1">
    <property type="entry name" value="2-AMINO-4-HYDROXY-6-HYDROXYMETHYLDIHYDROPTERIDINE PYROPHOSPHOKINASE"/>
    <property type="match status" value="1"/>
</dbReference>
<dbReference type="GO" id="GO:0016301">
    <property type="term" value="F:kinase activity"/>
    <property type="evidence" value="ECO:0007669"/>
    <property type="project" value="UniProtKB-KW"/>
</dbReference>
<dbReference type="EC" id="2.7.6.3" evidence="3"/>
<dbReference type="Proteomes" id="UP000001880">
    <property type="component" value="Chromosome"/>
</dbReference>
<dbReference type="GO" id="GO:0003848">
    <property type="term" value="F:2-amino-4-hydroxy-6-hydroxymethyldihydropteridine diphosphokinase activity"/>
    <property type="evidence" value="ECO:0007669"/>
    <property type="project" value="UniProtKB-EC"/>
</dbReference>
<dbReference type="GO" id="GO:0046654">
    <property type="term" value="P:tetrahydrofolate biosynthetic process"/>
    <property type="evidence" value="ECO:0007669"/>
    <property type="project" value="UniProtKB-UniPathway"/>
</dbReference>
<evidence type="ECO:0000256" key="2">
    <source>
        <dbReference type="ARBA" id="ARBA00005810"/>
    </source>
</evidence>
<keyword evidence="7 14" id="KW-0418">Kinase</keyword>
<evidence type="ECO:0000313" key="14">
    <source>
        <dbReference type="EMBL" id="ACY19337.1"/>
    </source>
</evidence>
<dbReference type="EMBL" id="CP001804">
    <property type="protein sequence ID" value="ACY19337.1"/>
    <property type="molecule type" value="Genomic_DNA"/>
</dbReference>
<dbReference type="Pfam" id="PF01288">
    <property type="entry name" value="HPPK"/>
    <property type="match status" value="1"/>
</dbReference>
<evidence type="ECO:0000256" key="4">
    <source>
        <dbReference type="ARBA" id="ARBA00016218"/>
    </source>
</evidence>
<feature type="domain" description="7,8-dihydro-6-hydroxymethylpterin-pyrophosphokinase" evidence="13">
    <location>
        <begin position="7"/>
        <end position="145"/>
    </location>
</feature>
<organism evidence="14 15">
    <name type="scientific">Haliangium ochraceum (strain DSM 14365 / JCM 11303 / SMP-2)</name>
    <dbReference type="NCBI Taxonomy" id="502025"/>
    <lineage>
        <taxon>Bacteria</taxon>
        <taxon>Pseudomonadati</taxon>
        <taxon>Myxococcota</taxon>
        <taxon>Polyangia</taxon>
        <taxon>Haliangiales</taxon>
        <taxon>Kofleriaceae</taxon>
        <taxon>Haliangium</taxon>
    </lineage>
</organism>
<dbReference type="HOGENOM" id="CLU_097916_2_0_7"/>
<dbReference type="PANTHER" id="PTHR43071">
    <property type="entry name" value="2-AMINO-4-HYDROXY-6-HYDROXYMETHYLDIHYDROPTERIDINE PYROPHOSPHOKINASE"/>
    <property type="match status" value="1"/>
</dbReference>
<dbReference type="InterPro" id="IPR035907">
    <property type="entry name" value="Hppk_sf"/>
</dbReference>
<evidence type="ECO:0000259" key="13">
    <source>
        <dbReference type="Pfam" id="PF01288"/>
    </source>
</evidence>
<protein>
    <recommendedName>
        <fullName evidence="4">2-amino-4-hydroxy-6-hydroxymethyldihydropteridine pyrophosphokinase</fullName>
        <ecNumber evidence="3">2.7.6.3</ecNumber>
    </recommendedName>
    <alternativeName>
        <fullName evidence="11">6-hydroxymethyl-7,8-dihydropterin pyrophosphokinase</fullName>
    </alternativeName>
    <alternativeName>
        <fullName evidence="12">7,8-dihydro-6-hydroxymethylpterin-pyrophosphokinase</fullName>
    </alternativeName>
</protein>
<evidence type="ECO:0000256" key="11">
    <source>
        <dbReference type="ARBA" id="ARBA00029766"/>
    </source>
</evidence>
<dbReference type="GO" id="GO:0005524">
    <property type="term" value="F:ATP binding"/>
    <property type="evidence" value="ECO:0007669"/>
    <property type="project" value="UniProtKB-KW"/>
</dbReference>